<gene>
    <name evidence="1" type="ORF">ACMD2_26673</name>
</gene>
<evidence type="ECO:0000313" key="1">
    <source>
        <dbReference type="EMBL" id="OAY75236.1"/>
    </source>
</evidence>
<protein>
    <submittedName>
        <fullName evidence="1">Uncharacterized protein</fullName>
    </submittedName>
</protein>
<dbReference type="Proteomes" id="UP000092600">
    <property type="component" value="Unassembled WGS sequence"/>
</dbReference>
<name>A0A199VED5_ANACO</name>
<sequence length="26" mass="3007">MSMNASPGWDQLLNAQHFKECKNKND</sequence>
<reference evidence="1 2" key="1">
    <citation type="journal article" date="2016" name="DNA Res.">
        <title>The draft genome of MD-2 pineapple using hybrid error correction of long reads.</title>
        <authorList>
            <person name="Redwan R.M."/>
            <person name="Saidin A."/>
            <person name="Kumar S.V."/>
        </authorList>
    </citation>
    <scope>NUCLEOTIDE SEQUENCE [LARGE SCALE GENOMIC DNA]</scope>
    <source>
        <strain evidence="2">cv. MD2</strain>
        <tissue evidence="1">Leaf</tissue>
    </source>
</reference>
<feature type="non-terminal residue" evidence="1">
    <location>
        <position position="26"/>
    </location>
</feature>
<dbReference type="EMBL" id="LSRQ01002163">
    <property type="protein sequence ID" value="OAY75236.1"/>
    <property type="molecule type" value="Genomic_DNA"/>
</dbReference>
<proteinExistence type="predicted"/>
<organism evidence="1 2">
    <name type="scientific">Ananas comosus</name>
    <name type="common">Pineapple</name>
    <name type="synonym">Ananas ananas</name>
    <dbReference type="NCBI Taxonomy" id="4615"/>
    <lineage>
        <taxon>Eukaryota</taxon>
        <taxon>Viridiplantae</taxon>
        <taxon>Streptophyta</taxon>
        <taxon>Embryophyta</taxon>
        <taxon>Tracheophyta</taxon>
        <taxon>Spermatophyta</taxon>
        <taxon>Magnoliopsida</taxon>
        <taxon>Liliopsida</taxon>
        <taxon>Poales</taxon>
        <taxon>Bromeliaceae</taxon>
        <taxon>Bromelioideae</taxon>
        <taxon>Ananas</taxon>
    </lineage>
</organism>
<comment type="caution">
    <text evidence="1">The sequence shown here is derived from an EMBL/GenBank/DDBJ whole genome shotgun (WGS) entry which is preliminary data.</text>
</comment>
<evidence type="ECO:0000313" key="2">
    <source>
        <dbReference type="Proteomes" id="UP000092600"/>
    </source>
</evidence>
<accession>A0A199VED5</accession>
<dbReference type="AlphaFoldDB" id="A0A199VED5"/>